<proteinExistence type="predicted"/>
<dbReference type="Proteomes" id="UP000005408">
    <property type="component" value="Unassembled WGS sequence"/>
</dbReference>
<dbReference type="InterPro" id="IPR006073">
    <property type="entry name" value="GTP-bd"/>
</dbReference>
<dbReference type="EnsemblMetazoa" id="G30034.1">
    <property type="protein sequence ID" value="G30034.1:cds"/>
    <property type="gene ID" value="G30034"/>
</dbReference>
<dbReference type="PANTHER" id="PTHR14241:SF32">
    <property type="entry name" value="VWFA DOMAIN-CONTAINING PROTEIN-RELATED"/>
    <property type="match status" value="1"/>
</dbReference>
<feature type="domain" description="G" evidence="1">
    <location>
        <begin position="90"/>
        <end position="244"/>
    </location>
</feature>
<sequence>MDILEVNRAGSNLEHIAMGNILGYENRSDEINQIRELQQQLEELRRNKAPLESPWREDDSAVFSQEMKDKLLQKIKSIELPDPCQAINLIVVGRKGSGKSSFVNTLFTVLRNSSQISTIAASYGVNYPSTTNSLHEITLLRNWNEKQLRIYDCRGVETPNEYYEKDLIKTISGCIKKDYKFQTANSIRDDSIFLNQTPTISDKMHCVLFVASADQDFQKDKIVLANVQKHLREENIPLRLIFTKVDKLELCGSGEVSEVFRSRHAHQKVNKAKGTFGLQDNQILPIASYVRCTTQNLPQDVLALLALENILEEAVAYIKHSV</sequence>
<dbReference type="Pfam" id="PF01926">
    <property type="entry name" value="MMR_HSR1"/>
    <property type="match status" value="1"/>
</dbReference>
<evidence type="ECO:0000313" key="3">
    <source>
        <dbReference type="Proteomes" id="UP000005408"/>
    </source>
</evidence>
<dbReference type="PANTHER" id="PTHR14241">
    <property type="entry name" value="INTERFERON-INDUCED PROTEIN 44"/>
    <property type="match status" value="1"/>
</dbReference>
<protein>
    <recommendedName>
        <fullName evidence="1">G domain-containing protein</fullName>
    </recommendedName>
</protein>
<dbReference type="CDD" id="cd00882">
    <property type="entry name" value="Ras_like_GTPase"/>
    <property type="match status" value="1"/>
</dbReference>
<name>A0A8W8LW01_MAGGI</name>
<accession>A0A8W8LW01</accession>
<reference evidence="2" key="1">
    <citation type="submission" date="2022-08" db="UniProtKB">
        <authorList>
            <consortium name="EnsemblMetazoa"/>
        </authorList>
    </citation>
    <scope>IDENTIFICATION</scope>
    <source>
        <strain evidence="2">05x7-T-G4-1.051#20</strain>
    </source>
</reference>
<dbReference type="SUPFAM" id="SSF52540">
    <property type="entry name" value="P-loop containing nucleoside triphosphate hydrolases"/>
    <property type="match status" value="1"/>
</dbReference>
<keyword evidence="3" id="KW-1185">Reference proteome</keyword>
<dbReference type="AlphaFoldDB" id="A0A8W8LW01"/>
<dbReference type="GO" id="GO:0005525">
    <property type="term" value="F:GTP binding"/>
    <property type="evidence" value="ECO:0007669"/>
    <property type="project" value="InterPro"/>
</dbReference>
<evidence type="ECO:0000259" key="1">
    <source>
        <dbReference type="Pfam" id="PF01926"/>
    </source>
</evidence>
<evidence type="ECO:0000313" key="2">
    <source>
        <dbReference type="EnsemblMetazoa" id="G30034.1:cds"/>
    </source>
</evidence>
<organism evidence="2 3">
    <name type="scientific">Magallana gigas</name>
    <name type="common">Pacific oyster</name>
    <name type="synonym">Crassostrea gigas</name>
    <dbReference type="NCBI Taxonomy" id="29159"/>
    <lineage>
        <taxon>Eukaryota</taxon>
        <taxon>Metazoa</taxon>
        <taxon>Spiralia</taxon>
        <taxon>Lophotrochozoa</taxon>
        <taxon>Mollusca</taxon>
        <taxon>Bivalvia</taxon>
        <taxon>Autobranchia</taxon>
        <taxon>Pteriomorphia</taxon>
        <taxon>Ostreida</taxon>
        <taxon>Ostreoidea</taxon>
        <taxon>Ostreidae</taxon>
        <taxon>Magallana</taxon>
    </lineage>
</organism>
<dbReference type="InterPro" id="IPR027417">
    <property type="entry name" value="P-loop_NTPase"/>
</dbReference>
<dbReference type="Gene3D" id="3.40.50.300">
    <property type="entry name" value="P-loop containing nucleotide triphosphate hydrolases"/>
    <property type="match status" value="1"/>
</dbReference>